<evidence type="ECO:0000313" key="2">
    <source>
        <dbReference type="EMBL" id="CUM94647.1"/>
    </source>
</evidence>
<dbReference type="EMBL" id="QSFP01000012">
    <property type="protein sequence ID" value="RHA66482.1"/>
    <property type="molecule type" value="Genomic_DNA"/>
</dbReference>
<sequence>MKNIISAFTTLFFYLLCVFGAAALLTASAQTAAAKEYKADVIAEIENSDFNRDVISSCISQAQSAGYTLTVTPSANADGETVSADVILSYDYKMPVFGIEKTHMTRGIAR</sequence>
<reference evidence="2 4" key="1">
    <citation type="submission" date="2015-09" db="EMBL/GenBank/DDBJ databases">
        <authorList>
            <consortium name="Pathogen Informatics"/>
        </authorList>
    </citation>
    <scope>NUCLEOTIDE SEQUENCE [LARGE SCALE GENOMIC DNA]</scope>
    <source>
        <strain evidence="2 4">2789STDY5834960</strain>
    </source>
</reference>
<dbReference type="Proteomes" id="UP000284465">
    <property type="component" value="Unassembled WGS sequence"/>
</dbReference>
<proteinExistence type="predicted"/>
<feature type="signal peptide" evidence="1">
    <location>
        <begin position="1"/>
        <end position="29"/>
    </location>
</feature>
<dbReference type="STRING" id="166486.ERS852572_01201"/>
<evidence type="ECO:0000313" key="4">
    <source>
        <dbReference type="Proteomes" id="UP000095350"/>
    </source>
</evidence>
<dbReference type="EMBL" id="CYXZ01000008">
    <property type="protein sequence ID" value="CUM94647.1"/>
    <property type="molecule type" value="Genomic_DNA"/>
</dbReference>
<dbReference type="PaxDb" id="166486-ERS852572_01201"/>
<evidence type="ECO:0000256" key="1">
    <source>
        <dbReference type="SAM" id="SignalP"/>
    </source>
</evidence>
<reference evidence="3 5" key="2">
    <citation type="submission" date="2018-08" db="EMBL/GenBank/DDBJ databases">
        <title>A genome reference for cultivated species of the human gut microbiota.</title>
        <authorList>
            <person name="Zou Y."/>
            <person name="Xue W."/>
            <person name="Luo G."/>
        </authorList>
    </citation>
    <scope>NUCLEOTIDE SEQUENCE [LARGE SCALE GENOMIC DNA]</scope>
    <source>
        <strain evidence="3 5">AM43-11</strain>
    </source>
</reference>
<evidence type="ECO:0000313" key="5">
    <source>
        <dbReference type="Proteomes" id="UP000284465"/>
    </source>
</evidence>
<protein>
    <submittedName>
        <fullName evidence="2">Uncharacterized protein</fullName>
    </submittedName>
</protein>
<dbReference type="RefSeq" id="WP_055193761.1">
    <property type="nucleotide sequence ID" value="NZ_CABIYH010000008.1"/>
</dbReference>
<name>A0A173SY56_9FIRM</name>
<gene>
    <name evidence="3" type="ORF">DW927_11305</name>
    <name evidence="2" type="ORF">ERS852572_01201</name>
</gene>
<feature type="chain" id="PRO_5038212885" evidence="1">
    <location>
        <begin position="30"/>
        <end position="110"/>
    </location>
</feature>
<dbReference type="OrthoDB" id="2059201at2"/>
<evidence type="ECO:0000313" key="3">
    <source>
        <dbReference type="EMBL" id="RHA66482.1"/>
    </source>
</evidence>
<accession>A0A173SY56</accession>
<dbReference type="AlphaFoldDB" id="A0A173SY56"/>
<organism evidence="2 4">
    <name type="scientific">Roseburia intestinalis</name>
    <dbReference type="NCBI Taxonomy" id="166486"/>
    <lineage>
        <taxon>Bacteria</taxon>
        <taxon>Bacillati</taxon>
        <taxon>Bacillota</taxon>
        <taxon>Clostridia</taxon>
        <taxon>Lachnospirales</taxon>
        <taxon>Lachnospiraceae</taxon>
        <taxon>Roseburia</taxon>
    </lineage>
</organism>
<dbReference type="Proteomes" id="UP000095350">
    <property type="component" value="Unassembled WGS sequence"/>
</dbReference>
<keyword evidence="1" id="KW-0732">Signal</keyword>